<name>A0A5J4W801_9EUKA</name>
<feature type="non-terminal residue" evidence="1">
    <location>
        <position position="1"/>
    </location>
</feature>
<organism evidence="1 2">
    <name type="scientific">Streblomastix strix</name>
    <dbReference type="NCBI Taxonomy" id="222440"/>
    <lineage>
        <taxon>Eukaryota</taxon>
        <taxon>Metamonada</taxon>
        <taxon>Preaxostyla</taxon>
        <taxon>Oxymonadida</taxon>
        <taxon>Streblomastigidae</taxon>
        <taxon>Streblomastix</taxon>
    </lineage>
</organism>
<gene>
    <name evidence="1" type="ORF">EZS28_013460</name>
</gene>
<protein>
    <submittedName>
        <fullName evidence="1">Uncharacterized protein</fullName>
    </submittedName>
</protein>
<evidence type="ECO:0000313" key="1">
    <source>
        <dbReference type="EMBL" id="KAA6391008.1"/>
    </source>
</evidence>
<proteinExistence type="predicted"/>
<comment type="caution">
    <text evidence="1">The sequence shown here is derived from an EMBL/GenBank/DDBJ whole genome shotgun (WGS) entry which is preliminary data.</text>
</comment>
<sequence>KNINEYKITAGKSITPNSVQQIKDEFWEYAQFDPVKDGKKVECWEHTFFDPAKEDERTECGNQISADPATQLESNSIQQRRKQYDPKLEKVTDTSVTYDSFIEEVQDIWIKYLLEEHQCSEGNPIGGRLCHFIDAQKWITADTQVTRVINTFWIDTQAHYLLEINITNIMKIRSSKSELALGKLIQKEIRENIIEDESATQQKCVNPCFAIPKSVPGKWRKNTNCSLLNKFRCATHSIIEDFQNP</sequence>
<dbReference type="Proteomes" id="UP000324800">
    <property type="component" value="Unassembled WGS sequence"/>
</dbReference>
<dbReference type="EMBL" id="SNRW01003024">
    <property type="protein sequence ID" value="KAA6391008.1"/>
    <property type="molecule type" value="Genomic_DNA"/>
</dbReference>
<accession>A0A5J4W801</accession>
<reference evidence="1 2" key="1">
    <citation type="submission" date="2019-03" db="EMBL/GenBank/DDBJ databases">
        <title>Single cell metagenomics reveals metabolic interactions within the superorganism composed of flagellate Streblomastix strix and complex community of Bacteroidetes bacteria on its surface.</title>
        <authorList>
            <person name="Treitli S.C."/>
            <person name="Kolisko M."/>
            <person name="Husnik F."/>
            <person name="Keeling P."/>
            <person name="Hampl V."/>
        </authorList>
    </citation>
    <scope>NUCLEOTIDE SEQUENCE [LARGE SCALE GENOMIC DNA]</scope>
    <source>
        <strain evidence="1">ST1C</strain>
    </source>
</reference>
<dbReference type="AlphaFoldDB" id="A0A5J4W801"/>
<evidence type="ECO:0000313" key="2">
    <source>
        <dbReference type="Proteomes" id="UP000324800"/>
    </source>
</evidence>
<dbReference type="OrthoDB" id="420169at2759"/>